<keyword evidence="1" id="KW-0812">Transmembrane</keyword>
<evidence type="ECO:0000256" key="1">
    <source>
        <dbReference type="SAM" id="Phobius"/>
    </source>
</evidence>
<gene>
    <name evidence="2" type="ORF">OVN521_LOCUS35020</name>
</gene>
<evidence type="ECO:0000313" key="3">
    <source>
        <dbReference type="Proteomes" id="UP000663866"/>
    </source>
</evidence>
<feature type="non-terminal residue" evidence="2">
    <location>
        <position position="60"/>
    </location>
</feature>
<reference evidence="2" key="1">
    <citation type="submission" date="2021-02" db="EMBL/GenBank/DDBJ databases">
        <authorList>
            <person name="Nowell W R."/>
        </authorList>
    </citation>
    <scope>NUCLEOTIDE SEQUENCE</scope>
</reference>
<keyword evidence="1" id="KW-0472">Membrane</keyword>
<keyword evidence="3" id="KW-1185">Reference proteome</keyword>
<dbReference type="Proteomes" id="UP000663866">
    <property type="component" value="Unassembled WGS sequence"/>
</dbReference>
<proteinExistence type="predicted"/>
<dbReference type="EMBL" id="CAJOBG010040909">
    <property type="protein sequence ID" value="CAF4403580.1"/>
    <property type="molecule type" value="Genomic_DNA"/>
</dbReference>
<name>A0A820PDJ2_9BILA</name>
<comment type="caution">
    <text evidence="2">The sequence shown here is derived from an EMBL/GenBank/DDBJ whole genome shotgun (WGS) entry which is preliminary data.</text>
</comment>
<keyword evidence="1" id="KW-1133">Transmembrane helix</keyword>
<organism evidence="2 3">
    <name type="scientific">Rotaria magnacalcarata</name>
    <dbReference type="NCBI Taxonomy" id="392030"/>
    <lineage>
        <taxon>Eukaryota</taxon>
        <taxon>Metazoa</taxon>
        <taxon>Spiralia</taxon>
        <taxon>Gnathifera</taxon>
        <taxon>Rotifera</taxon>
        <taxon>Eurotatoria</taxon>
        <taxon>Bdelloidea</taxon>
        <taxon>Philodinida</taxon>
        <taxon>Philodinidae</taxon>
        <taxon>Rotaria</taxon>
    </lineage>
</organism>
<sequence>MYIQRLLIQQEAEQRIQQSIEIDIDEDNFNDQQSSTRKFVLLLSSIVIKYFLSFGANLDF</sequence>
<dbReference type="AlphaFoldDB" id="A0A820PDJ2"/>
<evidence type="ECO:0000313" key="2">
    <source>
        <dbReference type="EMBL" id="CAF4403580.1"/>
    </source>
</evidence>
<accession>A0A820PDJ2</accession>
<feature type="transmembrane region" description="Helical" evidence="1">
    <location>
        <begin position="39"/>
        <end position="58"/>
    </location>
</feature>
<protein>
    <submittedName>
        <fullName evidence="2">Uncharacterized protein</fullName>
    </submittedName>
</protein>